<protein>
    <submittedName>
        <fullName evidence="4">Lsr2 family protein</fullName>
    </submittedName>
</protein>
<keyword evidence="1" id="KW-0238">DNA-binding</keyword>
<dbReference type="EMBL" id="JAEVHM010000094">
    <property type="protein sequence ID" value="MBM0233720.1"/>
    <property type="molecule type" value="Genomic_DNA"/>
</dbReference>
<dbReference type="Gene3D" id="4.10.320.10">
    <property type="entry name" value="E3-binding domain"/>
    <property type="match status" value="1"/>
</dbReference>
<evidence type="ECO:0000259" key="3">
    <source>
        <dbReference type="Pfam" id="PF23359"/>
    </source>
</evidence>
<feature type="domain" description="Lsr2 DNA-binding" evidence="3">
    <location>
        <begin position="151"/>
        <end position="186"/>
    </location>
</feature>
<dbReference type="RefSeq" id="WP_203176858.1">
    <property type="nucleotide sequence ID" value="NZ_JAEVHM010000094.1"/>
</dbReference>
<accession>A0ABS1XWV0</accession>
<dbReference type="Proteomes" id="UP000601027">
    <property type="component" value="Unassembled WGS sequence"/>
</dbReference>
<dbReference type="InterPro" id="IPR055370">
    <property type="entry name" value="Lsr2_DNA-bd"/>
</dbReference>
<comment type="caution">
    <text evidence="4">The sequence shown here is derived from an EMBL/GenBank/DDBJ whole genome shotgun (WGS) entry which is preliminary data.</text>
</comment>
<proteinExistence type="predicted"/>
<reference evidence="4 5" key="1">
    <citation type="submission" date="2021-01" db="EMBL/GenBank/DDBJ databases">
        <title>Draft genome sequence of Micromonospora sp. strain STR1_7.</title>
        <authorList>
            <person name="Karlyshev A."/>
            <person name="Jawad R."/>
        </authorList>
    </citation>
    <scope>NUCLEOTIDE SEQUENCE [LARGE SCALE GENOMIC DNA]</scope>
    <source>
        <strain evidence="4 5">STR1-7</strain>
    </source>
</reference>
<evidence type="ECO:0000256" key="1">
    <source>
        <dbReference type="ARBA" id="ARBA00023125"/>
    </source>
</evidence>
<dbReference type="InterPro" id="IPR036625">
    <property type="entry name" value="E3-bd_dom_sf"/>
</dbReference>
<dbReference type="Pfam" id="PF23359">
    <property type="entry name" value="Lsr2_DNA-bd"/>
    <property type="match status" value="1"/>
</dbReference>
<gene>
    <name evidence="4" type="ORF">JNW91_18805</name>
</gene>
<organism evidence="4 5">
    <name type="scientific">Micromonospora parastrephiae</name>
    <dbReference type="NCBI Taxonomy" id="2806101"/>
    <lineage>
        <taxon>Bacteria</taxon>
        <taxon>Bacillati</taxon>
        <taxon>Actinomycetota</taxon>
        <taxon>Actinomycetes</taxon>
        <taxon>Micromonosporales</taxon>
        <taxon>Micromonosporaceae</taxon>
        <taxon>Micromonospora</taxon>
    </lineage>
</organism>
<name>A0ABS1XWV0_9ACTN</name>
<sequence>MSTPKTATPVNGNMDALRRAAAGTPAPAQRVPMGIRIIAGPGVPIGQTAPAEKTPAQARPPRTLEQLLALANGSDAARTRHLAERIGGLVEELTGRIEAEQTQREQREAAEKQRAELAEKEAALAAQLAQVRQALRITGRDSAASPNRSADKKERAAIREWALANGYKVRDRGRISREIREAYASATGSEVTQ</sequence>
<feature type="coiled-coil region" evidence="2">
    <location>
        <begin position="90"/>
        <end position="134"/>
    </location>
</feature>
<evidence type="ECO:0000256" key="2">
    <source>
        <dbReference type="SAM" id="Coils"/>
    </source>
</evidence>
<keyword evidence="5" id="KW-1185">Reference proteome</keyword>
<evidence type="ECO:0000313" key="5">
    <source>
        <dbReference type="Proteomes" id="UP000601027"/>
    </source>
</evidence>
<evidence type="ECO:0000313" key="4">
    <source>
        <dbReference type="EMBL" id="MBM0233720.1"/>
    </source>
</evidence>
<keyword evidence="2" id="KW-0175">Coiled coil</keyword>